<evidence type="ECO:0000256" key="4">
    <source>
        <dbReference type="ARBA" id="ARBA00008661"/>
    </source>
</evidence>
<evidence type="ECO:0000256" key="12">
    <source>
        <dbReference type="ARBA" id="ARBA00023211"/>
    </source>
</evidence>
<dbReference type="PANTHER" id="PTHR11214:SF286">
    <property type="entry name" value="HYDROXYPROLINE O-GALACTOSYLTRANSFERASE GALT4"/>
    <property type="match status" value="1"/>
</dbReference>
<comment type="cofactor">
    <cofactor evidence="1 13">
        <name>Mn(2+)</name>
        <dbReference type="ChEBI" id="CHEBI:29035"/>
    </cofactor>
</comment>
<protein>
    <recommendedName>
        <fullName evidence="13">Hexosyltransferase</fullName>
        <ecNumber evidence="13">2.4.1.-</ecNumber>
    </recommendedName>
</protein>
<dbReference type="Gene3D" id="3.90.550.50">
    <property type="match status" value="1"/>
</dbReference>
<keyword evidence="5 13" id="KW-0328">Glycosyltransferase</keyword>
<keyword evidence="7" id="KW-0812">Transmembrane</keyword>
<keyword evidence="6 14" id="KW-0808">Transferase</keyword>
<evidence type="ECO:0000256" key="7">
    <source>
        <dbReference type="ARBA" id="ARBA00022692"/>
    </source>
</evidence>
<accession>A0A7J0DD06</accession>
<proteinExistence type="inferred from homology"/>
<evidence type="ECO:0000256" key="5">
    <source>
        <dbReference type="ARBA" id="ARBA00022676"/>
    </source>
</evidence>
<evidence type="ECO:0000313" key="15">
    <source>
        <dbReference type="Proteomes" id="UP000585474"/>
    </source>
</evidence>
<evidence type="ECO:0000256" key="11">
    <source>
        <dbReference type="ARBA" id="ARBA00023136"/>
    </source>
</evidence>
<dbReference type="UniPathway" id="UPA00378"/>
<evidence type="ECO:0000256" key="10">
    <source>
        <dbReference type="ARBA" id="ARBA00023034"/>
    </source>
</evidence>
<dbReference type="EMBL" id="BJWL01000169">
    <property type="protein sequence ID" value="GFS32690.1"/>
    <property type="molecule type" value="Genomic_DNA"/>
</dbReference>
<evidence type="ECO:0000256" key="2">
    <source>
        <dbReference type="ARBA" id="ARBA00004323"/>
    </source>
</evidence>
<evidence type="ECO:0000256" key="13">
    <source>
        <dbReference type="RuleBase" id="RU363063"/>
    </source>
</evidence>
<name>A0A7J0DD06_9ERIC</name>
<keyword evidence="8" id="KW-0735">Signal-anchor</keyword>
<comment type="similarity">
    <text evidence="4 13">Belongs to the glycosyltransferase 31 family.</text>
</comment>
<evidence type="ECO:0000256" key="6">
    <source>
        <dbReference type="ARBA" id="ARBA00022679"/>
    </source>
</evidence>
<keyword evidence="10 13" id="KW-0333">Golgi apparatus</keyword>
<dbReference type="Pfam" id="PF01762">
    <property type="entry name" value="Galactosyl_T"/>
    <property type="match status" value="1"/>
</dbReference>
<dbReference type="EC" id="2.4.1.-" evidence="13"/>
<gene>
    <name evidence="14" type="ORF">Acr_00g0024060</name>
</gene>
<sequence length="254" mass="28781">MHNSREKRDNKTTRVSYPDQALARATFEGDIDVQSIFAASLPASHPRQRILDLSGRWWTLGLPNGPVELFIGIVSASNHFAERMAVRTWMQHRLVHSSVMVARVFVALHAKKEVNAKLKREAAFFRDVIVPYMDNYSLLVLKTVVIFEYGVRVMSAKYIMKCDNDTFVRVDAVMKNGQKNNIHLMQMEQATSVVQDGRCEYGNVGGAVQQLETSGIRPQLEVLPVWCSDDLHVEQSAAARQASVLRHEMRIGVW</sequence>
<dbReference type="Proteomes" id="UP000585474">
    <property type="component" value="Unassembled WGS sequence"/>
</dbReference>
<dbReference type="GO" id="GO:1990714">
    <property type="term" value="F:hydroxyproline O-galactosyltransferase activity"/>
    <property type="evidence" value="ECO:0007669"/>
    <property type="project" value="TreeGrafter"/>
</dbReference>
<evidence type="ECO:0000256" key="3">
    <source>
        <dbReference type="ARBA" id="ARBA00004922"/>
    </source>
</evidence>
<comment type="pathway">
    <text evidence="3">Protein modification; protein glycosylation.</text>
</comment>
<comment type="subcellular location">
    <subcellularLocation>
        <location evidence="2 13">Golgi apparatus membrane</location>
        <topology evidence="2 13">Single-pass type II membrane protein</topology>
    </subcellularLocation>
</comment>
<dbReference type="InterPro" id="IPR002659">
    <property type="entry name" value="Glyco_trans_31"/>
</dbReference>
<keyword evidence="11" id="KW-0472">Membrane</keyword>
<dbReference type="PANTHER" id="PTHR11214">
    <property type="entry name" value="BETA-1,3-N-ACETYLGLUCOSAMINYLTRANSFERASE"/>
    <property type="match status" value="1"/>
</dbReference>
<evidence type="ECO:0000256" key="8">
    <source>
        <dbReference type="ARBA" id="ARBA00022968"/>
    </source>
</evidence>
<keyword evidence="15" id="KW-1185">Reference proteome</keyword>
<organism evidence="14 15">
    <name type="scientific">Actinidia rufa</name>
    <dbReference type="NCBI Taxonomy" id="165716"/>
    <lineage>
        <taxon>Eukaryota</taxon>
        <taxon>Viridiplantae</taxon>
        <taxon>Streptophyta</taxon>
        <taxon>Embryophyta</taxon>
        <taxon>Tracheophyta</taxon>
        <taxon>Spermatophyta</taxon>
        <taxon>Magnoliopsida</taxon>
        <taxon>eudicotyledons</taxon>
        <taxon>Gunneridae</taxon>
        <taxon>Pentapetalae</taxon>
        <taxon>asterids</taxon>
        <taxon>Ericales</taxon>
        <taxon>Actinidiaceae</taxon>
        <taxon>Actinidia</taxon>
    </lineage>
</organism>
<reference evidence="15" key="1">
    <citation type="submission" date="2019-07" db="EMBL/GenBank/DDBJ databases">
        <title>De Novo Assembly of kiwifruit Actinidia rufa.</title>
        <authorList>
            <person name="Sugita-Konishi S."/>
            <person name="Sato K."/>
            <person name="Mori E."/>
            <person name="Abe Y."/>
            <person name="Kisaki G."/>
            <person name="Hamano K."/>
            <person name="Suezawa K."/>
            <person name="Otani M."/>
            <person name="Fukuda T."/>
            <person name="Manabe T."/>
            <person name="Gomi K."/>
            <person name="Tabuchi M."/>
            <person name="Akimitsu K."/>
            <person name="Kataoka I."/>
        </authorList>
    </citation>
    <scope>NUCLEOTIDE SEQUENCE [LARGE SCALE GENOMIC DNA]</scope>
    <source>
        <strain evidence="15">cv. Fuchu</strain>
    </source>
</reference>
<comment type="caution">
    <text evidence="14">The sequence shown here is derived from an EMBL/GenBank/DDBJ whole genome shotgun (WGS) entry which is preliminary data.</text>
</comment>
<evidence type="ECO:0000313" key="14">
    <source>
        <dbReference type="EMBL" id="GFS32690.1"/>
    </source>
</evidence>
<keyword evidence="9" id="KW-1133">Transmembrane helix</keyword>
<dbReference type="OrthoDB" id="1737268at2759"/>
<evidence type="ECO:0000256" key="1">
    <source>
        <dbReference type="ARBA" id="ARBA00001936"/>
    </source>
</evidence>
<evidence type="ECO:0000256" key="9">
    <source>
        <dbReference type="ARBA" id="ARBA00022989"/>
    </source>
</evidence>
<dbReference type="GO" id="GO:0000139">
    <property type="term" value="C:Golgi membrane"/>
    <property type="evidence" value="ECO:0007669"/>
    <property type="project" value="UniProtKB-SubCell"/>
</dbReference>
<keyword evidence="12 13" id="KW-0464">Manganese</keyword>
<dbReference type="AlphaFoldDB" id="A0A7J0DD06"/>